<reference evidence="5" key="1">
    <citation type="submission" date="2009-09" db="EMBL/GenBank/DDBJ databases">
        <authorList>
            <consortium name="The Broad Institute Genome Sequencing Platform"/>
            <person name="Ward D."/>
            <person name="Feldgarden M."/>
            <person name="Earl A."/>
            <person name="Young S.K."/>
            <person name="Zeng Q."/>
            <person name="Koehrsen M."/>
            <person name="Alvarado L."/>
            <person name="Berlin A."/>
            <person name="Bochicchio J."/>
            <person name="Borenstein D."/>
            <person name="Chapman S.B."/>
            <person name="Chen Z."/>
            <person name="Engels R."/>
            <person name="Freedman E."/>
            <person name="Gellesch M."/>
            <person name="Goldberg J."/>
            <person name="Griggs A."/>
            <person name="Gujja S."/>
            <person name="Heilman E."/>
            <person name="Heiman D."/>
            <person name="Hepburn T."/>
            <person name="Howarth C."/>
            <person name="Jen D."/>
            <person name="Larson L."/>
            <person name="Lewis B."/>
            <person name="Mehta T."/>
            <person name="Park D."/>
            <person name="Pearson M."/>
            <person name="Roberts A."/>
            <person name="Saif S."/>
            <person name="Shea T."/>
            <person name="Shenoy N."/>
            <person name="Sisk P."/>
            <person name="Stolte C."/>
            <person name="Sykes S."/>
            <person name="Thomson T."/>
            <person name="Walk T."/>
            <person name="White J."/>
            <person name="Yandava C."/>
            <person name="Sibley C.D."/>
            <person name="Field T.R."/>
            <person name="Grinwis M."/>
            <person name="Eshaghurshan C.S."/>
            <person name="Surette M.G."/>
            <person name="Haas B."/>
            <person name="Nusbaum C."/>
            <person name="Birren B."/>
        </authorList>
    </citation>
    <scope>NUCLEOTIDE SEQUENCE [LARGE SCALE GENOMIC DNA]</scope>
    <source>
        <strain evidence="5">ATCC 700633</strain>
    </source>
</reference>
<dbReference type="Proteomes" id="UP000002939">
    <property type="component" value="Unassembled WGS sequence"/>
</dbReference>
<dbReference type="EMBL" id="ACRF02000014">
    <property type="protein sequence ID" value="EEW93376.1"/>
    <property type="molecule type" value="Genomic_DNA"/>
</dbReference>
<evidence type="ECO:0000256" key="2">
    <source>
        <dbReference type="ARBA" id="ARBA00022553"/>
    </source>
</evidence>
<dbReference type="RefSeq" id="WP_006702532.1">
    <property type="nucleotide sequence ID" value="NZ_KI391971.1"/>
</dbReference>
<protein>
    <recommendedName>
        <fullName evidence="3">Acyl carrier protein</fullName>
        <shortName evidence="3">ACP</shortName>
    </recommendedName>
</protein>
<dbReference type="InterPro" id="IPR003231">
    <property type="entry name" value="ACP"/>
</dbReference>
<comment type="similarity">
    <text evidence="3">Belongs to the acyl carrier protein (ACP) family.</text>
</comment>
<dbReference type="HAMAP" id="MF_01217">
    <property type="entry name" value="Acyl_carrier"/>
    <property type="match status" value="1"/>
</dbReference>
<dbReference type="NCBIfam" id="NF002150">
    <property type="entry name" value="PRK00982.1-4"/>
    <property type="match status" value="1"/>
</dbReference>
<dbReference type="AlphaFoldDB" id="D0BJX3"/>
<dbReference type="OrthoDB" id="9804551at2"/>
<dbReference type="HOGENOM" id="CLU_108696_5_0_9"/>
<dbReference type="PROSITE" id="PS50075">
    <property type="entry name" value="CARRIER"/>
    <property type="match status" value="1"/>
</dbReference>
<feature type="domain" description="Carrier" evidence="4">
    <location>
        <begin position="1"/>
        <end position="73"/>
    </location>
</feature>
<keyword evidence="3" id="KW-0963">Cytoplasm</keyword>
<feature type="modified residue" description="O-(pantetheine 4'-phosphoryl)serine" evidence="3">
    <location>
        <position position="35"/>
    </location>
</feature>
<dbReference type="Gene3D" id="1.10.1200.10">
    <property type="entry name" value="ACP-like"/>
    <property type="match status" value="1"/>
</dbReference>
<evidence type="ECO:0000313" key="6">
    <source>
        <dbReference type="Proteomes" id="UP000002939"/>
    </source>
</evidence>
<keyword evidence="3" id="KW-0444">Lipid biosynthesis</keyword>
<gene>
    <name evidence="3" type="primary">acpP</name>
    <name evidence="5" type="ORF">HMPREF0446_00258</name>
</gene>
<evidence type="ECO:0000313" key="5">
    <source>
        <dbReference type="EMBL" id="EEW93376.1"/>
    </source>
</evidence>
<organism evidence="5 6">
    <name type="scientific">Granulicatella elegans ATCC 700633</name>
    <dbReference type="NCBI Taxonomy" id="626369"/>
    <lineage>
        <taxon>Bacteria</taxon>
        <taxon>Bacillati</taxon>
        <taxon>Bacillota</taxon>
        <taxon>Bacilli</taxon>
        <taxon>Lactobacillales</taxon>
        <taxon>Carnobacteriaceae</taxon>
        <taxon>Granulicatella</taxon>
    </lineage>
</organism>
<keyword evidence="6" id="KW-1185">Reference proteome</keyword>
<dbReference type="GO" id="GO:0000036">
    <property type="term" value="F:acyl carrier activity"/>
    <property type="evidence" value="ECO:0007669"/>
    <property type="project" value="UniProtKB-UniRule"/>
</dbReference>
<keyword evidence="3" id="KW-0443">Lipid metabolism</keyword>
<dbReference type="GO" id="GO:0005737">
    <property type="term" value="C:cytoplasm"/>
    <property type="evidence" value="ECO:0007669"/>
    <property type="project" value="UniProtKB-SubCell"/>
</dbReference>
<dbReference type="InterPro" id="IPR036736">
    <property type="entry name" value="ACP-like_sf"/>
</dbReference>
<evidence type="ECO:0000256" key="3">
    <source>
        <dbReference type="HAMAP-Rule" id="MF_01217"/>
    </source>
</evidence>
<proteinExistence type="inferred from homology"/>
<comment type="function">
    <text evidence="3">Carrier of the growing fatty acid chain in fatty acid biosynthesis.</text>
</comment>
<accession>D0BJX3</accession>
<comment type="PTM">
    <text evidence="3">4'-phosphopantetheine is transferred from CoA to a specific serine of apo-ACP by AcpS. This modification is essential for activity because fatty acids are bound in thioester linkage to the sulfhydryl of the prosthetic group.</text>
</comment>
<name>D0BJX3_9LACT</name>
<dbReference type="SUPFAM" id="SSF47336">
    <property type="entry name" value="ACP-like"/>
    <property type="match status" value="1"/>
</dbReference>
<comment type="caution">
    <text evidence="5">The sequence shown here is derived from an EMBL/GenBank/DDBJ whole genome shotgun (WGS) entry which is preliminary data.</text>
</comment>
<evidence type="ECO:0000256" key="1">
    <source>
        <dbReference type="ARBA" id="ARBA00022450"/>
    </source>
</evidence>
<reference evidence="5" key="2">
    <citation type="submission" date="2011-10" db="EMBL/GenBank/DDBJ databases">
        <title>The Genome Sequence of Granulicatella elegans ATCC 700633.</title>
        <authorList>
            <consortium name="The Broad Institute Genome Sequencing Platform"/>
            <consortium name="The Broad Institute Genome Sequencing Center for Infectious Disease"/>
            <person name="Earl A."/>
            <person name="Ward D."/>
            <person name="Feldgarden M."/>
            <person name="Gevers D."/>
            <person name="Sibley C.D."/>
            <person name="Field T.R."/>
            <person name="Grinwis M."/>
            <person name="Eshaghurshan C.S."/>
            <person name="Surette M.G."/>
            <person name="Young S.K."/>
            <person name="Zeng Q."/>
            <person name="Gargeya S."/>
            <person name="Fitzgerald M."/>
            <person name="Haas B."/>
            <person name="Abouelleil A."/>
            <person name="Alvarado L."/>
            <person name="Arachchi H.M."/>
            <person name="Berlin A."/>
            <person name="Brown A."/>
            <person name="Chapman S.B."/>
            <person name="Chen Z."/>
            <person name="Dunbar C."/>
            <person name="Freedman E."/>
            <person name="Gearin G."/>
            <person name="Goldberg J."/>
            <person name="Griggs A."/>
            <person name="Gujja S."/>
            <person name="Heiman D."/>
            <person name="Howarth C."/>
            <person name="Larson L."/>
            <person name="Lui A."/>
            <person name="MacDonald P.J.P."/>
            <person name="Montmayeur A."/>
            <person name="Murphy C."/>
            <person name="Neiman D."/>
            <person name="Pearson M."/>
            <person name="Priest M."/>
            <person name="Roberts A."/>
            <person name="Saif S."/>
            <person name="Shea T."/>
            <person name="Shenoy N."/>
            <person name="Sisk P."/>
            <person name="Stolte C."/>
            <person name="Sykes S."/>
            <person name="Wortman J."/>
            <person name="Nusbaum C."/>
            <person name="Birren B."/>
        </authorList>
    </citation>
    <scope>NUCLEOTIDE SEQUENCE [LARGE SCALE GENOMIC DNA]</scope>
    <source>
        <strain evidence="5">ATCC 700633</strain>
    </source>
</reference>
<comment type="pathway">
    <text evidence="3">Lipid metabolism; fatty acid biosynthesis.</text>
</comment>
<dbReference type="eggNOG" id="COG0236">
    <property type="taxonomic scope" value="Bacteria"/>
</dbReference>
<dbReference type="UniPathway" id="UPA00094"/>
<dbReference type="InterPro" id="IPR009081">
    <property type="entry name" value="PP-bd_ACP"/>
</dbReference>
<comment type="subcellular location">
    <subcellularLocation>
        <location evidence="3">Cytoplasm</location>
    </subcellularLocation>
</comment>
<dbReference type="STRING" id="626369.HMPREF0446_00258"/>
<sequence length="76" mass="8808">MTFEKIQEIITEQLGKEKEEVQLSTSLKDELEADSLDLFQIINDIEDEFDVKIDTEDGLETVEDLVKYVDNQLAEK</sequence>
<keyword evidence="3" id="KW-0276">Fatty acid metabolism</keyword>
<keyword evidence="1 3" id="KW-0596">Phosphopantetheine</keyword>
<evidence type="ECO:0000259" key="4">
    <source>
        <dbReference type="PROSITE" id="PS50075"/>
    </source>
</evidence>
<keyword evidence="2 3" id="KW-0597">Phosphoprotein</keyword>
<keyword evidence="3" id="KW-0275">Fatty acid biosynthesis</keyword>
<dbReference type="Pfam" id="PF00550">
    <property type="entry name" value="PP-binding"/>
    <property type="match status" value="1"/>
</dbReference>